<dbReference type="AlphaFoldDB" id="A0A4X2MAF3"/>
<sequence length="59" mass="6261">MPSAKQLADFGCTAFSASMALLPVDGGFLCGARAYGCFQHRGVLRQAAEEQKTPNTLRA</sequence>
<dbReference type="Proteomes" id="UP000314987">
    <property type="component" value="Unassembled WGS sequence"/>
</dbReference>
<dbReference type="PANTHER" id="PTHR36684:SF1">
    <property type="entry name" value="CYTOCHROME C OXIDASE ASSEMBLY PROTEIN COX14"/>
    <property type="match status" value="1"/>
</dbReference>
<evidence type="ECO:0000256" key="5">
    <source>
        <dbReference type="ARBA" id="ARBA00023136"/>
    </source>
</evidence>
<protein>
    <submittedName>
        <fullName evidence="6">Uncharacterized protein</fullName>
    </submittedName>
</protein>
<comment type="subcellular location">
    <subcellularLocation>
        <location evidence="1">Mitochondrion membrane</location>
        <topology evidence="1">Single-pass membrane protein</topology>
    </subcellularLocation>
</comment>
<dbReference type="STRING" id="29139.ENSVURP00010030692"/>
<reference evidence="6" key="3">
    <citation type="submission" date="2025-09" db="UniProtKB">
        <authorList>
            <consortium name="Ensembl"/>
        </authorList>
    </citation>
    <scope>IDENTIFICATION</scope>
</reference>
<dbReference type="PANTHER" id="PTHR36684">
    <property type="entry name" value="CYTOCHROME C OXIDASE ASSEMBLY PROTEIN COX14"/>
    <property type="match status" value="1"/>
</dbReference>
<evidence type="ECO:0000256" key="1">
    <source>
        <dbReference type="ARBA" id="ARBA00004304"/>
    </source>
</evidence>
<evidence type="ECO:0000313" key="7">
    <source>
        <dbReference type="Proteomes" id="UP000314987"/>
    </source>
</evidence>
<reference evidence="6" key="2">
    <citation type="submission" date="2025-08" db="UniProtKB">
        <authorList>
            <consortium name="Ensembl"/>
        </authorList>
    </citation>
    <scope>IDENTIFICATION</scope>
</reference>
<keyword evidence="4" id="KW-0496">Mitochondrion</keyword>
<keyword evidence="7" id="KW-1185">Reference proteome</keyword>
<reference evidence="7" key="1">
    <citation type="submission" date="2018-12" db="EMBL/GenBank/DDBJ databases">
        <authorList>
            <person name="Yazar S."/>
        </authorList>
    </citation>
    <scope>NUCLEOTIDE SEQUENCE [LARGE SCALE GENOMIC DNA]</scope>
</reference>
<keyword evidence="5" id="KW-0472">Membrane</keyword>
<organism evidence="6 7">
    <name type="scientific">Vombatus ursinus</name>
    <name type="common">Common wombat</name>
    <dbReference type="NCBI Taxonomy" id="29139"/>
    <lineage>
        <taxon>Eukaryota</taxon>
        <taxon>Metazoa</taxon>
        <taxon>Chordata</taxon>
        <taxon>Craniata</taxon>
        <taxon>Vertebrata</taxon>
        <taxon>Euteleostomi</taxon>
        <taxon>Mammalia</taxon>
        <taxon>Metatheria</taxon>
        <taxon>Diprotodontia</taxon>
        <taxon>Vombatidae</taxon>
        <taxon>Vombatus</taxon>
    </lineage>
</organism>
<evidence type="ECO:0000256" key="3">
    <source>
        <dbReference type="ARBA" id="ARBA00022989"/>
    </source>
</evidence>
<name>A0A4X2MAF3_VOMUR</name>
<proteinExistence type="predicted"/>
<evidence type="ECO:0000256" key="4">
    <source>
        <dbReference type="ARBA" id="ARBA00023128"/>
    </source>
</evidence>
<dbReference type="GO" id="GO:0033617">
    <property type="term" value="P:mitochondrial respiratory chain complex IV assembly"/>
    <property type="evidence" value="ECO:0007669"/>
    <property type="project" value="TreeGrafter"/>
</dbReference>
<accession>A0A4X2MAF3</accession>
<keyword evidence="3" id="KW-1133">Transmembrane helix</keyword>
<dbReference type="InterPro" id="IPR029208">
    <property type="entry name" value="COX14"/>
</dbReference>
<dbReference type="GO" id="GO:0031966">
    <property type="term" value="C:mitochondrial membrane"/>
    <property type="evidence" value="ECO:0007669"/>
    <property type="project" value="UniProtKB-SubCell"/>
</dbReference>
<evidence type="ECO:0000256" key="2">
    <source>
        <dbReference type="ARBA" id="ARBA00022692"/>
    </source>
</evidence>
<dbReference type="Ensembl" id="ENSVURT00010034945.1">
    <property type="protein sequence ID" value="ENSVURP00010030692.1"/>
    <property type="gene ID" value="ENSVURG00010023467.1"/>
</dbReference>
<evidence type="ECO:0000313" key="6">
    <source>
        <dbReference type="Ensembl" id="ENSVURP00010030692.1"/>
    </source>
</evidence>
<keyword evidence="2" id="KW-0812">Transmembrane</keyword>